<name>A0A9P6QCK2_9FUNG</name>
<protein>
    <submittedName>
        <fullName evidence="2">Uncharacterized protein</fullName>
    </submittedName>
</protein>
<dbReference type="AlphaFoldDB" id="A0A9P6QCK2"/>
<evidence type="ECO:0000313" key="2">
    <source>
        <dbReference type="EMBL" id="KAG0264287.1"/>
    </source>
</evidence>
<dbReference type="EMBL" id="JAAAJB010000142">
    <property type="protein sequence ID" value="KAG0264287.1"/>
    <property type="molecule type" value="Genomic_DNA"/>
</dbReference>
<proteinExistence type="predicted"/>
<organism evidence="2 3">
    <name type="scientific">Actinomortierella ambigua</name>
    <dbReference type="NCBI Taxonomy" id="1343610"/>
    <lineage>
        <taxon>Eukaryota</taxon>
        <taxon>Fungi</taxon>
        <taxon>Fungi incertae sedis</taxon>
        <taxon>Mucoromycota</taxon>
        <taxon>Mortierellomycotina</taxon>
        <taxon>Mortierellomycetes</taxon>
        <taxon>Mortierellales</taxon>
        <taxon>Mortierellaceae</taxon>
        <taxon>Actinomortierella</taxon>
    </lineage>
</organism>
<dbReference type="OrthoDB" id="2397965at2759"/>
<reference evidence="2" key="1">
    <citation type="journal article" date="2020" name="Fungal Divers.">
        <title>Resolving the Mortierellaceae phylogeny through synthesis of multi-gene phylogenetics and phylogenomics.</title>
        <authorList>
            <person name="Vandepol N."/>
            <person name="Liber J."/>
            <person name="Desiro A."/>
            <person name="Na H."/>
            <person name="Kennedy M."/>
            <person name="Barry K."/>
            <person name="Grigoriev I.V."/>
            <person name="Miller A.N."/>
            <person name="O'Donnell K."/>
            <person name="Stajich J.E."/>
            <person name="Bonito G."/>
        </authorList>
    </citation>
    <scope>NUCLEOTIDE SEQUENCE</scope>
    <source>
        <strain evidence="2">BC1065</strain>
    </source>
</reference>
<dbReference type="Proteomes" id="UP000807716">
    <property type="component" value="Unassembled WGS sequence"/>
</dbReference>
<feature type="chain" id="PRO_5040301100" evidence="1">
    <location>
        <begin position="22"/>
        <end position="144"/>
    </location>
</feature>
<sequence length="144" mass="15649">MRLSIQILVSAVLAASTAVLAAPTGENPQRLMVFPCPEKYGTCNSCTFVKDPLVKDPILASVTRKVCGETYSEKSCLELYDGGFLCDDNCNSCSCAKDGLISTLMLCPAYKYNDCVESHGTEAWTCGKRQCVCNKYGIASYYAH</sequence>
<gene>
    <name evidence="2" type="ORF">DFQ27_001299</name>
</gene>
<evidence type="ECO:0000313" key="3">
    <source>
        <dbReference type="Proteomes" id="UP000807716"/>
    </source>
</evidence>
<feature type="signal peptide" evidence="1">
    <location>
        <begin position="1"/>
        <end position="21"/>
    </location>
</feature>
<comment type="caution">
    <text evidence="2">The sequence shown here is derived from an EMBL/GenBank/DDBJ whole genome shotgun (WGS) entry which is preliminary data.</text>
</comment>
<keyword evidence="3" id="KW-1185">Reference proteome</keyword>
<accession>A0A9P6QCK2</accession>
<keyword evidence="1" id="KW-0732">Signal</keyword>
<evidence type="ECO:0000256" key="1">
    <source>
        <dbReference type="SAM" id="SignalP"/>
    </source>
</evidence>